<proteinExistence type="predicted"/>
<protein>
    <submittedName>
        <fullName evidence="1">Uncharacterized protein</fullName>
    </submittedName>
</protein>
<dbReference type="AlphaFoldDB" id="A0A0K2TEA3"/>
<evidence type="ECO:0000313" key="1">
    <source>
        <dbReference type="EMBL" id="CDW24205.1"/>
    </source>
</evidence>
<accession>A0A0K2TEA3</accession>
<reference evidence="1" key="1">
    <citation type="submission" date="2014-05" db="EMBL/GenBank/DDBJ databases">
        <authorList>
            <person name="Chronopoulou M."/>
        </authorList>
    </citation>
    <scope>NUCLEOTIDE SEQUENCE</scope>
    <source>
        <tissue evidence="1">Whole organism</tissue>
    </source>
</reference>
<dbReference type="EMBL" id="HACA01006844">
    <property type="protein sequence ID" value="CDW24205.1"/>
    <property type="molecule type" value="Transcribed_RNA"/>
</dbReference>
<organism evidence="1">
    <name type="scientific">Lepeophtheirus salmonis</name>
    <name type="common">Salmon louse</name>
    <name type="synonym">Caligus salmonis</name>
    <dbReference type="NCBI Taxonomy" id="72036"/>
    <lineage>
        <taxon>Eukaryota</taxon>
        <taxon>Metazoa</taxon>
        <taxon>Ecdysozoa</taxon>
        <taxon>Arthropoda</taxon>
        <taxon>Crustacea</taxon>
        <taxon>Multicrustacea</taxon>
        <taxon>Hexanauplia</taxon>
        <taxon>Copepoda</taxon>
        <taxon>Siphonostomatoida</taxon>
        <taxon>Caligidae</taxon>
        <taxon>Lepeophtheirus</taxon>
    </lineage>
</organism>
<sequence length="46" mass="5196">MSMSTIVKPNSSMKIHASEMFVADCPLQIIERKKTIINEVKTLGKF</sequence>
<name>A0A0K2TEA3_LEPSM</name>